<accession>A0ACD6A9K7</accession>
<name>A0ACD6A9K7_AVESA</name>
<keyword evidence="2" id="KW-1185">Reference proteome</keyword>
<dbReference type="Proteomes" id="UP001732700">
    <property type="component" value="Chromosome 7D"/>
</dbReference>
<organism evidence="1 2">
    <name type="scientific">Avena sativa</name>
    <name type="common">Oat</name>
    <dbReference type="NCBI Taxonomy" id="4498"/>
    <lineage>
        <taxon>Eukaryota</taxon>
        <taxon>Viridiplantae</taxon>
        <taxon>Streptophyta</taxon>
        <taxon>Embryophyta</taxon>
        <taxon>Tracheophyta</taxon>
        <taxon>Spermatophyta</taxon>
        <taxon>Magnoliopsida</taxon>
        <taxon>Liliopsida</taxon>
        <taxon>Poales</taxon>
        <taxon>Poaceae</taxon>
        <taxon>BOP clade</taxon>
        <taxon>Pooideae</taxon>
        <taxon>Poodae</taxon>
        <taxon>Poeae</taxon>
        <taxon>Poeae Chloroplast Group 1 (Aveneae type)</taxon>
        <taxon>Aveninae</taxon>
        <taxon>Avena</taxon>
    </lineage>
</organism>
<reference evidence="1" key="2">
    <citation type="submission" date="2025-09" db="UniProtKB">
        <authorList>
            <consortium name="EnsemblPlants"/>
        </authorList>
    </citation>
    <scope>IDENTIFICATION</scope>
</reference>
<dbReference type="EnsemblPlants" id="AVESA.00010b.r2.7DG1339130.1">
    <property type="protein sequence ID" value="AVESA.00010b.r2.7DG1339130.1.CDS"/>
    <property type="gene ID" value="AVESA.00010b.r2.7DG1339130"/>
</dbReference>
<sequence length="147" mass="17493">MLVRGKTYLNHEKVVDLIRSAVPFALAPENDARKEEFKQLQAKMQEIDSLAHKHAMQILCVGFAYFMFQFALLFRLTFWEFTWHEIEPLDLTVAGIQLIVCYGYFLHTSSNPTLQDFRQRLFLARRRKLCARHSFDIDRYLKLQKHL</sequence>
<evidence type="ECO:0000313" key="1">
    <source>
        <dbReference type="EnsemblPlants" id="AVESA.00010b.r2.7DG1339130.1.CDS"/>
    </source>
</evidence>
<proteinExistence type="predicted"/>
<evidence type="ECO:0000313" key="2">
    <source>
        <dbReference type="Proteomes" id="UP001732700"/>
    </source>
</evidence>
<reference evidence="1" key="1">
    <citation type="submission" date="2021-05" db="EMBL/GenBank/DDBJ databases">
        <authorList>
            <person name="Scholz U."/>
            <person name="Mascher M."/>
            <person name="Fiebig A."/>
        </authorList>
    </citation>
    <scope>NUCLEOTIDE SEQUENCE [LARGE SCALE GENOMIC DNA]</scope>
</reference>
<protein>
    <submittedName>
        <fullName evidence="1">Uncharacterized protein</fullName>
    </submittedName>
</protein>